<name>A0A0F9YAT2_9ZZZZ</name>
<evidence type="ECO:0008006" key="10">
    <source>
        <dbReference type="Google" id="ProtNLM"/>
    </source>
</evidence>
<evidence type="ECO:0000256" key="2">
    <source>
        <dbReference type="ARBA" id="ARBA00008255"/>
    </source>
</evidence>
<evidence type="ECO:0000256" key="1">
    <source>
        <dbReference type="ARBA" id="ARBA00004429"/>
    </source>
</evidence>
<evidence type="ECO:0000256" key="8">
    <source>
        <dbReference type="SAM" id="Phobius"/>
    </source>
</evidence>
<dbReference type="GO" id="GO:0005886">
    <property type="term" value="C:plasma membrane"/>
    <property type="evidence" value="ECO:0007669"/>
    <property type="project" value="UniProtKB-SubCell"/>
</dbReference>
<dbReference type="InterPro" id="IPR021147">
    <property type="entry name" value="DUF697"/>
</dbReference>
<dbReference type="InterPro" id="IPR006507">
    <property type="entry name" value="UPF0283"/>
</dbReference>
<dbReference type="EMBL" id="LAZR01000034">
    <property type="protein sequence ID" value="KKO01704.1"/>
    <property type="molecule type" value="Genomic_DNA"/>
</dbReference>
<accession>A0A0F9YAT2</accession>
<evidence type="ECO:0000256" key="7">
    <source>
        <dbReference type="ARBA" id="ARBA00023136"/>
    </source>
</evidence>
<reference evidence="9" key="1">
    <citation type="journal article" date="2015" name="Nature">
        <title>Complex archaea that bridge the gap between prokaryotes and eukaryotes.</title>
        <authorList>
            <person name="Spang A."/>
            <person name="Saw J.H."/>
            <person name="Jorgensen S.L."/>
            <person name="Zaremba-Niedzwiedzka K."/>
            <person name="Martijn J."/>
            <person name="Lind A.E."/>
            <person name="van Eijk R."/>
            <person name="Schleper C."/>
            <person name="Guy L."/>
            <person name="Ettema T.J."/>
        </authorList>
    </citation>
    <scope>NUCLEOTIDE SEQUENCE</scope>
</reference>
<evidence type="ECO:0000256" key="3">
    <source>
        <dbReference type="ARBA" id="ARBA00022475"/>
    </source>
</evidence>
<proteinExistence type="inferred from homology"/>
<protein>
    <recommendedName>
        <fullName evidence="10">DUF697 domain-containing protein</fullName>
    </recommendedName>
</protein>
<dbReference type="AlphaFoldDB" id="A0A0F9YAT2"/>
<dbReference type="NCBIfam" id="TIGR01620">
    <property type="entry name" value="hyp_HI0043"/>
    <property type="match status" value="1"/>
</dbReference>
<evidence type="ECO:0000256" key="5">
    <source>
        <dbReference type="ARBA" id="ARBA00022692"/>
    </source>
</evidence>
<evidence type="ECO:0000256" key="4">
    <source>
        <dbReference type="ARBA" id="ARBA00022519"/>
    </source>
</evidence>
<keyword evidence="3" id="KW-1003">Cell membrane</keyword>
<comment type="subcellular location">
    <subcellularLocation>
        <location evidence="1">Cell inner membrane</location>
        <topology evidence="1">Multi-pass membrane protein</topology>
    </subcellularLocation>
</comment>
<keyword evidence="7 8" id="KW-0472">Membrane</keyword>
<dbReference type="PANTHER" id="PTHR39342">
    <property type="entry name" value="UPF0283 MEMBRANE PROTEIN YCJF"/>
    <property type="match status" value="1"/>
</dbReference>
<gene>
    <name evidence="9" type="ORF">LCGC14_0115130</name>
</gene>
<feature type="transmembrane region" description="Helical" evidence="8">
    <location>
        <begin position="91"/>
        <end position="111"/>
    </location>
</feature>
<keyword evidence="5 8" id="KW-0812">Transmembrane</keyword>
<comment type="caution">
    <text evidence="9">The sequence shown here is derived from an EMBL/GenBank/DDBJ whole genome shotgun (WGS) entry which is preliminary data.</text>
</comment>
<feature type="transmembrane region" description="Helical" evidence="8">
    <location>
        <begin position="62"/>
        <end position="79"/>
    </location>
</feature>
<comment type="similarity">
    <text evidence="2">Belongs to the UPF0283 family.</text>
</comment>
<dbReference type="Pfam" id="PF05128">
    <property type="entry name" value="DUF697"/>
    <property type="match status" value="1"/>
</dbReference>
<dbReference type="PANTHER" id="PTHR39342:SF1">
    <property type="entry name" value="UPF0283 MEMBRANE PROTEIN YCJF"/>
    <property type="match status" value="1"/>
</dbReference>
<keyword evidence="4" id="KW-0997">Cell inner membrane</keyword>
<evidence type="ECO:0000313" key="9">
    <source>
        <dbReference type="EMBL" id="KKO01704.1"/>
    </source>
</evidence>
<organism evidence="9">
    <name type="scientific">marine sediment metagenome</name>
    <dbReference type="NCBI Taxonomy" id="412755"/>
    <lineage>
        <taxon>unclassified sequences</taxon>
        <taxon>metagenomes</taxon>
        <taxon>ecological metagenomes</taxon>
    </lineage>
</organism>
<evidence type="ECO:0000256" key="6">
    <source>
        <dbReference type="ARBA" id="ARBA00022989"/>
    </source>
</evidence>
<sequence>MKGDSKTRILDSWELPKEASDARITELLGDVDELQLNASAATEAPLPGTLNAPPQSRWPGRLLKLAVLVALGGAGLEWGQWAWSSWQWHPLAGGLVAGAGALLGGVGLFALRDLRRQRHRLSELEQLRSEMQAALRDPRQRLAVDWLDRLAEVYADTPLAPRLRAVCGDLDAAHEAEEVSRRLNVQFYQAIDQQARQIVRNESIGTGVLVASSPWVSVDLLLVVWRNIRMMQRVAVCYGLPIGRVSRWRLARHVLRNIALAGGTEMAMGAFSDSLLSGLLEKLAARIGQGMGIGLYSARLGHFTLDLCRAVPLSETGALLEDNKGIIRAMKERLGRTTDDKL</sequence>
<keyword evidence="6 8" id="KW-1133">Transmembrane helix</keyword>